<accession>A0A645J7H8</accession>
<proteinExistence type="predicted"/>
<gene>
    <name evidence="1" type="ORF">SDC9_206808</name>
</gene>
<dbReference type="AlphaFoldDB" id="A0A645J7H8"/>
<sequence length="61" mass="7014">MMPHIVAINGGAFLQLPECGKLCFRQLKLRGQHIPLSLRVRLLLRFGVIEDDKYEIENGYC</sequence>
<reference evidence="1" key="1">
    <citation type="submission" date="2019-08" db="EMBL/GenBank/DDBJ databases">
        <authorList>
            <person name="Kucharzyk K."/>
            <person name="Murdoch R.W."/>
            <person name="Higgins S."/>
            <person name="Loffler F."/>
        </authorList>
    </citation>
    <scope>NUCLEOTIDE SEQUENCE</scope>
</reference>
<dbReference type="EMBL" id="VSSQ01132682">
    <property type="protein sequence ID" value="MPN59090.1"/>
    <property type="molecule type" value="Genomic_DNA"/>
</dbReference>
<name>A0A645J7H8_9ZZZZ</name>
<comment type="caution">
    <text evidence="1">The sequence shown here is derived from an EMBL/GenBank/DDBJ whole genome shotgun (WGS) entry which is preliminary data.</text>
</comment>
<organism evidence="1">
    <name type="scientific">bioreactor metagenome</name>
    <dbReference type="NCBI Taxonomy" id="1076179"/>
    <lineage>
        <taxon>unclassified sequences</taxon>
        <taxon>metagenomes</taxon>
        <taxon>ecological metagenomes</taxon>
    </lineage>
</organism>
<protein>
    <submittedName>
        <fullName evidence="1">Uncharacterized protein</fullName>
    </submittedName>
</protein>
<evidence type="ECO:0000313" key="1">
    <source>
        <dbReference type="EMBL" id="MPN59090.1"/>
    </source>
</evidence>